<keyword evidence="1" id="KW-0472">Membrane</keyword>
<name>A0AAT9EWW6_SERMA</name>
<keyword evidence="1" id="KW-1133">Transmembrane helix</keyword>
<reference evidence="2" key="1">
    <citation type="journal article" date="2014" name="Genome Biol. Evol.">
        <title>Genome evolution and plasticity of Serratia marcescens, an important multidrug-resistant nosocomial pathogen.</title>
        <authorList>
            <person name="Iguchi A."/>
            <person name="Nagaya Y."/>
            <person name="Pradel E."/>
            <person name="Ooka T."/>
            <person name="Ogura Y."/>
            <person name="Katsura K."/>
            <person name="Kurokawa K."/>
            <person name="Oshima K."/>
            <person name="Hattori M."/>
            <person name="Parkhill J."/>
            <person name="Sebaihia M."/>
            <person name="Coulthurst S.J."/>
            <person name="Gotoh N."/>
            <person name="Thomson N.R."/>
            <person name="Ewbank J.J."/>
            <person name="Hayashi T."/>
        </authorList>
    </citation>
    <scope>NUCLEOTIDE SEQUENCE</scope>
    <source>
        <strain evidence="2">SM39</strain>
    </source>
</reference>
<gene>
    <name evidence="2" type="ORF">SM39_0553</name>
</gene>
<feature type="transmembrane region" description="Helical" evidence="1">
    <location>
        <begin position="12"/>
        <end position="34"/>
    </location>
</feature>
<organism evidence="2">
    <name type="scientific">Serratia marcescens SM39</name>
    <dbReference type="NCBI Taxonomy" id="1334564"/>
    <lineage>
        <taxon>Bacteria</taxon>
        <taxon>Pseudomonadati</taxon>
        <taxon>Pseudomonadota</taxon>
        <taxon>Gammaproteobacteria</taxon>
        <taxon>Enterobacterales</taxon>
        <taxon>Yersiniaceae</taxon>
        <taxon>Serratia</taxon>
    </lineage>
</organism>
<dbReference type="KEGG" id="smar:SM39_0553"/>
<keyword evidence="1" id="KW-0812">Transmembrane</keyword>
<sequence length="35" mass="3801">MRYLPSAVCFAAAGYIAAHGIDGWGWFLFIGVILL</sequence>
<dbReference type="AlphaFoldDB" id="A0AAT9EWW6"/>
<proteinExistence type="predicted"/>
<protein>
    <submittedName>
        <fullName evidence="2">Uncharacterized protein</fullName>
    </submittedName>
</protein>
<evidence type="ECO:0000256" key="1">
    <source>
        <dbReference type="SAM" id="Phobius"/>
    </source>
</evidence>
<evidence type="ECO:0000313" key="2">
    <source>
        <dbReference type="EMBL" id="BAO32615.1"/>
    </source>
</evidence>
<dbReference type="EMBL" id="AP013063">
    <property type="protein sequence ID" value="BAO32615.1"/>
    <property type="molecule type" value="Genomic_DNA"/>
</dbReference>
<accession>A0AAT9EWW6</accession>